<sequence length="45" mass="5394">MLIKMFLFVESFLTVSTLPFIYIYMRFMLFLISIYIIVRVKPAPS</sequence>
<keyword evidence="1" id="KW-0812">Transmembrane</keyword>
<name>I3SC63_MEDTR</name>
<feature type="transmembrane region" description="Helical" evidence="1">
    <location>
        <begin position="20"/>
        <end position="38"/>
    </location>
</feature>
<evidence type="ECO:0000256" key="1">
    <source>
        <dbReference type="SAM" id="Phobius"/>
    </source>
</evidence>
<evidence type="ECO:0000313" key="2">
    <source>
        <dbReference type="EMBL" id="AFK37855.1"/>
    </source>
</evidence>
<reference evidence="2" key="1">
    <citation type="submission" date="2012-05" db="EMBL/GenBank/DDBJ databases">
        <authorList>
            <person name="Krishnakumar V."/>
            <person name="Cheung F."/>
            <person name="Xiao Y."/>
            <person name="Chan A."/>
            <person name="Moskal W.A."/>
            <person name="Town C.D."/>
        </authorList>
    </citation>
    <scope>NUCLEOTIDE SEQUENCE</scope>
</reference>
<keyword evidence="1" id="KW-0472">Membrane</keyword>
<protein>
    <recommendedName>
        <fullName evidence="3">Transmembrane protein</fullName>
    </recommendedName>
</protein>
<dbReference type="EMBL" id="BT138060">
    <property type="protein sequence ID" value="AFK37855.1"/>
    <property type="molecule type" value="mRNA"/>
</dbReference>
<keyword evidence="1" id="KW-1133">Transmembrane helix</keyword>
<proteinExistence type="evidence at transcript level"/>
<evidence type="ECO:0008006" key="3">
    <source>
        <dbReference type="Google" id="ProtNLM"/>
    </source>
</evidence>
<dbReference type="EMBL" id="BT148523">
    <property type="protein sequence ID" value="AFK48317.1"/>
    <property type="molecule type" value="mRNA"/>
</dbReference>
<organism evidence="2">
    <name type="scientific">Medicago truncatula</name>
    <name type="common">Barrel medic</name>
    <name type="synonym">Medicago tribuloides</name>
    <dbReference type="NCBI Taxonomy" id="3880"/>
    <lineage>
        <taxon>Eukaryota</taxon>
        <taxon>Viridiplantae</taxon>
        <taxon>Streptophyta</taxon>
        <taxon>Embryophyta</taxon>
        <taxon>Tracheophyta</taxon>
        <taxon>Spermatophyta</taxon>
        <taxon>Magnoliopsida</taxon>
        <taxon>eudicotyledons</taxon>
        <taxon>Gunneridae</taxon>
        <taxon>Pentapetalae</taxon>
        <taxon>rosids</taxon>
        <taxon>fabids</taxon>
        <taxon>Fabales</taxon>
        <taxon>Fabaceae</taxon>
        <taxon>Papilionoideae</taxon>
        <taxon>50 kb inversion clade</taxon>
        <taxon>NPAAA clade</taxon>
        <taxon>Hologalegina</taxon>
        <taxon>IRL clade</taxon>
        <taxon>Trifolieae</taxon>
        <taxon>Medicago</taxon>
    </lineage>
</organism>
<accession>I3SC63</accession>
<dbReference type="AlphaFoldDB" id="I3SC63"/>